<gene>
    <name evidence="3" type="ORF">TrVE_jg4013</name>
</gene>
<dbReference type="Pfam" id="PF03382">
    <property type="entry name" value="DUF285"/>
    <property type="match status" value="3"/>
</dbReference>
<feature type="transmembrane region" description="Helical" evidence="2">
    <location>
        <begin position="281"/>
        <end position="304"/>
    </location>
</feature>
<feature type="transmembrane region" description="Helical" evidence="2">
    <location>
        <begin position="158"/>
        <end position="178"/>
    </location>
</feature>
<feature type="region of interest" description="Disordered" evidence="1">
    <location>
        <begin position="1"/>
        <end position="58"/>
    </location>
</feature>
<dbReference type="InterPro" id="IPR005046">
    <property type="entry name" value="DUF285"/>
</dbReference>
<sequence>MSSREMSSNPLHDNSLAAPHRSDVEMSRVPSDRINAPNGKEDLERGEARWRGESEGEDIEKRKRDELERNVFLAQEKAAGRGLGEPDAADGQGAVTTLLGGDNIETIFGKVFIAINFFQNFSLVGLMAVPWPESFLAWVKCLDFLFAFDFTMFGGEDLGLWLSVVSGLLLPICVILMFDVGLRKKFGESIFTGRKFNLFWCCCTLSDRFCYRFLSFLTIVLTILAITAPWHSCSQVNALGLVMAAFSILPGCYDKYLKRVRNNCDRAREDFGKKRQQSEMFLFLFLFSLVYISGVSACTSMAMVGDVRLSVNETSEADLKHFTSCSDPGLCPQASIYDLDYAKNEVRCCSSTSLLGWKNNLGCGIWTNDKDSLPPVLNYTQAEAFCASEGGRLCTREEVDNGCTRNGIDPLDVRGMCVSSLNGVYTPVDFTASGRPWYRNEEGMALYWDPSCDGGKSGPRWIFDSRTPSVFAENDLDGDGHCAYSSRIDSTSEKPPLGANSWRSICNGTWIDLSVIIIGTSRPNATLVWTSTKLNGTEPSFSLSGRRYGNYTNGTCYVDGNCFGTGSSSGKYDPYELCSFTIDRSAILTTRRFDTNAGIMGYIDQDILTIGESKRYWGNFGKYSGPNNVKVAMGEAIKWISLGDDDVKATNQDSGFEICAELSVFVDNLTTRRVGFILLPIYLLGPIVYLWVIGKRVKDNLGVEGDLDYKDSLNEVQRKAEKDIVSNVKTGEERMKQELNTPTDGYKAAVISGLIGSFEEDYWWWKLFLMLEKGTLAIIVLSGASAWFAVGVTVSGWLLSLKCRPYHKDEEDRLDILVRLTMSLTCLAGAIMEVSDLTGKELWLEVILNGVGIGTVLALIYSIGPDRFRRGVIKWWQKRTRAKKLRDGQIFKISETDAHRMTKNEFNQFSSRLKYNLAKKFPSAPGFKTFTDSLMTGKKKFDDSDIHKAVKEWAEDPVSALDTYADIADWDTSAVTNMSGLFEGATYFDEDIGGWDVSNVKDMSNMFRGAWQFNKDIGAWNTRNVKNMESMFDNAVYFNHDINRWEVSSVENMNGMFSDAVNFDMKHVKDWIKRDTVTQKFTSQELRQAVQHWLSKDEENRTSLEAFYGPISGWDVSEVKNMSALFMNAVDFNEDISGWDVGNVEDMSMMFFGGRLNHLVLGSVCLRNRKTCNNFEPLLRPLAMFENAADWCCCYENTSRFNADLSHWNVSKCKDMTGMFFRADHFDQDLSSWDVSGVDDFGDDGPSMLYMFRGASAFDGAHTRNWARRPKSPKAEKTKDMRYIVYFSILSIGSSAVRIFPSKIEEGNFFYDLIMTVNDICFCFILVKVYLRLVEEYQRRSEKSKAIMCLYIFIFVIVAGLGTALHVSELNKEYEEAIANS</sequence>
<evidence type="ECO:0008006" key="5">
    <source>
        <dbReference type="Google" id="ProtNLM"/>
    </source>
</evidence>
<feature type="transmembrane region" description="Helical" evidence="2">
    <location>
        <begin position="1313"/>
        <end position="1334"/>
    </location>
</feature>
<feature type="transmembrane region" description="Helical" evidence="2">
    <location>
        <begin position="674"/>
        <end position="692"/>
    </location>
</feature>
<dbReference type="EMBL" id="BRXX01000587">
    <property type="protein sequence ID" value="GMH48807.1"/>
    <property type="molecule type" value="Genomic_DNA"/>
</dbReference>
<feature type="transmembrane region" description="Helical" evidence="2">
    <location>
        <begin position="236"/>
        <end position="253"/>
    </location>
</feature>
<feature type="compositionally biased region" description="Polar residues" evidence="1">
    <location>
        <begin position="1"/>
        <end position="12"/>
    </location>
</feature>
<evidence type="ECO:0000313" key="4">
    <source>
        <dbReference type="Proteomes" id="UP001165160"/>
    </source>
</evidence>
<name>A0A9W6Z624_9STRA</name>
<feature type="transmembrane region" description="Helical" evidence="2">
    <location>
        <begin position="776"/>
        <end position="799"/>
    </location>
</feature>
<feature type="transmembrane region" description="Helical" evidence="2">
    <location>
        <begin position="209"/>
        <end position="230"/>
    </location>
</feature>
<dbReference type="NCBIfam" id="TIGR02167">
    <property type="entry name" value="Liste_lipo_26"/>
    <property type="match status" value="1"/>
</dbReference>
<feature type="transmembrane region" description="Helical" evidence="2">
    <location>
        <begin position="107"/>
        <end position="129"/>
    </location>
</feature>
<protein>
    <recommendedName>
        <fullName evidence="5">BspA family leucine-rich repeat surface protein</fullName>
    </recommendedName>
</protein>
<keyword evidence="2" id="KW-0472">Membrane</keyword>
<feature type="compositionally biased region" description="Basic and acidic residues" evidence="1">
    <location>
        <begin position="39"/>
        <end position="58"/>
    </location>
</feature>
<dbReference type="InterPro" id="IPR011889">
    <property type="entry name" value="Liste_lipo_26"/>
</dbReference>
<comment type="caution">
    <text evidence="3">The sequence shown here is derived from an EMBL/GenBank/DDBJ whole genome shotgun (WGS) entry which is preliminary data.</text>
</comment>
<keyword evidence="2" id="KW-0812">Transmembrane</keyword>
<evidence type="ECO:0000256" key="1">
    <source>
        <dbReference type="SAM" id="MobiDB-lite"/>
    </source>
</evidence>
<reference evidence="4" key="1">
    <citation type="journal article" date="2023" name="Commun. Biol.">
        <title>Genome analysis of Parmales, the sister group of diatoms, reveals the evolutionary specialization of diatoms from phago-mixotrophs to photoautotrophs.</title>
        <authorList>
            <person name="Ban H."/>
            <person name="Sato S."/>
            <person name="Yoshikawa S."/>
            <person name="Yamada K."/>
            <person name="Nakamura Y."/>
            <person name="Ichinomiya M."/>
            <person name="Sato N."/>
            <person name="Blanc-Mathieu R."/>
            <person name="Endo H."/>
            <person name="Kuwata A."/>
            <person name="Ogata H."/>
        </authorList>
    </citation>
    <scope>NUCLEOTIDE SEQUENCE [LARGE SCALE GENOMIC DNA]</scope>
    <source>
        <strain evidence="4">NIES 3699</strain>
    </source>
</reference>
<organism evidence="3 4">
    <name type="scientific">Triparma verrucosa</name>
    <dbReference type="NCBI Taxonomy" id="1606542"/>
    <lineage>
        <taxon>Eukaryota</taxon>
        <taxon>Sar</taxon>
        <taxon>Stramenopiles</taxon>
        <taxon>Ochrophyta</taxon>
        <taxon>Bolidophyceae</taxon>
        <taxon>Parmales</taxon>
        <taxon>Triparmaceae</taxon>
        <taxon>Triparma</taxon>
    </lineage>
</organism>
<dbReference type="Proteomes" id="UP001165160">
    <property type="component" value="Unassembled WGS sequence"/>
</dbReference>
<feature type="transmembrane region" description="Helical" evidence="2">
    <location>
        <begin position="842"/>
        <end position="864"/>
    </location>
</feature>
<keyword evidence="4" id="KW-1185">Reference proteome</keyword>
<evidence type="ECO:0000256" key="2">
    <source>
        <dbReference type="SAM" id="Phobius"/>
    </source>
</evidence>
<accession>A0A9W6Z624</accession>
<feature type="transmembrane region" description="Helical" evidence="2">
    <location>
        <begin position="1346"/>
        <end position="1367"/>
    </location>
</feature>
<feature type="transmembrane region" description="Helical" evidence="2">
    <location>
        <begin position="1283"/>
        <end position="1301"/>
    </location>
</feature>
<evidence type="ECO:0000313" key="3">
    <source>
        <dbReference type="EMBL" id="GMH48807.1"/>
    </source>
</evidence>
<keyword evidence="2" id="KW-1133">Transmembrane helix</keyword>
<proteinExistence type="predicted"/>